<dbReference type="Gene3D" id="1.20.1250.20">
    <property type="entry name" value="MFS general substrate transporter like domains"/>
    <property type="match status" value="2"/>
</dbReference>
<dbReference type="EMBL" id="SNXY01000006">
    <property type="protein sequence ID" value="TDP86485.1"/>
    <property type="molecule type" value="Genomic_DNA"/>
</dbReference>
<dbReference type="InterPro" id="IPR047200">
    <property type="entry name" value="MFS_YcaD-like"/>
</dbReference>
<feature type="transmembrane region" description="Helical" evidence="4">
    <location>
        <begin position="17"/>
        <end position="42"/>
    </location>
</feature>
<keyword evidence="3 4" id="KW-0472">Membrane</keyword>
<feature type="transmembrane region" description="Helical" evidence="4">
    <location>
        <begin position="171"/>
        <end position="193"/>
    </location>
</feature>
<evidence type="ECO:0000313" key="7">
    <source>
        <dbReference type="Proteomes" id="UP000294547"/>
    </source>
</evidence>
<sequence>MTVSSALDSAGFDRQRLLGIAAAIGAISAVGTSLSLGLPLLALVMEQRGLSGSAIGLNSAMAGIASLVTTPFVPTIAARVGAARMLAASVILATAVFPLFYVFESYAAWMLLRLVFHGAINAAFVLSEFWINALAPSTRRGLVLGVYATVLSLGFAVGPVILAAVGSEGSLPFVIGTAVMATSVLPVLGALGSNPSMEGGGGRPFWRFFTLVPIATFAALAMGATESGMMSFIAIYGLRLGFEEGMAAMMVTAVALGNVVSQIPLGVLSDRVDRRKLLLVIAALGVVFTAAIPFVAHWTPALLILVAAFGSVTAGLYTVGLAHLGARLSGADLAAANAAFIFLYAVGMLIGPASMGWGLDAWNPHGFIVVAACYLGGYTLLTALRIRYRPKSG</sequence>
<dbReference type="InterPro" id="IPR011701">
    <property type="entry name" value="MFS"/>
</dbReference>
<dbReference type="Proteomes" id="UP000294547">
    <property type="component" value="Unassembled WGS sequence"/>
</dbReference>
<evidence type="ECO:0000256" key="3">
    <source>
        <dbReference type="ARBA" id="ARBA00023136"/>
    </source>
</evidence>
<keyword evidence="2 4" id="KW-1133">Transmembrane helix</keyword>
<dbReference type="InterPro" id="IPR020846">
    <property type="entry name" value="MFS_dom"/>
</dbReference>
<gene>
    <name evidence="6" type="ORF">EDD54_0360</name>
</gene>
<evidence type="ECO:0000256" key="4">
    <source>
        <dbReference type="SAM" id="Phobius"/>
    </source>
</evidence>
<evidence type="ECO:0000313" key="6">
    <source>
        <dbReference type="EMBL" id="TDP86485.1"/>
    </source>
</evidence>
<feature type="transmembrane region" description="Helical" evidence="4">
    <location>
        <begin position="245"/>
        <end position="265"/>
    </location>
</feature>
<dbReference type="PANTHER" id="PTHR23521">
    <property type="entry name" value="TRANSPORTER MFS SUPERFAMILY"/>
    <property type="match status" value="1"/>
</dbReference>
<evidence type="ECO:0000256" key="1">
    <source>
        <dbReference type="ARBA" id="ARBA00022692"/>
    </source>
</evidence>
<dbReference type="AlphaFoldDB" id="A0A4R6RK57"/>
<dbReference type="SUPFAM" id="SSF103473">
    <property type="entry name" value="MFS general substrate transporter"/>
    <property type="match status" value="1"/>
</dbReference>
<feature type="transmembrane region" description="Helical" evidence="4">
    <location>
        <begin position="205"/>
        <end position="225"/>
    </location>
</feature>
<accession>A0A4R6RK57</accession>
<feature type="transmembrane region" description="Helical" evidence="4">
    <location>
        <begin position="365"/>
        <end position="384"/>
    </location>
</feature>
<reference evidence="6 7" key="1">
    <citation type="submission" date="2019-03" db="EMBL/GenBank/DDBJ databases">
        <title>Genomic Encyclopedia of Type Strains, Phase IV (KMG-IV): sequencing the most valuable type-strain genomes for metagenomic binning, comparative biology and taxonomic classification.</title>
        <authorList>
            <person name="Goeker M."/>
        </authorList>
    </citation>
    <scope>NUCLEOTIDE SEQUENCE [LARGE SCALE GENOMIC DNA]</scope>
    <source>
        <strain evidence="6 7">DSM 102969</strain>
    </source>
</reference>
<keyword evidence="1 4" id="KW-0812">Transmembrane</keyword>
<dbReference type="PROSITE" id="PS50850">
    <property type="entry name" value="MFS"/>
    <property type="match status" value="1"/>
</dbReference>
<dbReference type="CDD" id="cd17477">
    <property type="entry name" value="MFS_YcaD_like"/>
    <property type="match status" value="1"/>
</dbReference>
<feature type="transmembrane region" description="Helical" evidence="4">
    <location>
        <begin position="142"/>
        <end position="165"/>
    </location>
</feature>
<evidence type="ECO:0000256" key="2">
    <source>
        <dbReference type="ARBA" id="ARBA00022989"/>
    </source>
</evidence>
<feature type="transmembrane region" description="Helical" evidence="4">
    <location>
        <begin position="338"/>
        <end position="359"/>
    </location>
</feature>
<feature type="transmembrane region" description="Helical" evidence="4">
    <location>
        <begin position="109"/>
        <end position="130"/>
    </location>
</feature>
<evidence type="ECO:0000259" key="5">
    <source>
        <dbReference type="PROSITE" id="PS50850"/>
    </source>
</evidence>
<dbReference type="RefSeq" id="WP_126537132.1">
    <property type="nucleotide sequence ID" value="NZ_BSPM01000008.1"/>
</dbReference>
<feature type="transmembrane region" description="Helical" evidence="4">
    <location>
        <begin position="85"/>
        <end position="103"/>
    </location>
</feature>
<dbReference type="OrthoDB" id="9797524at2"/>
<feature type="transmembrane region" description="Helical" evidence="4">
    <location>
        <begin position="54"/>
        <end position="73"/>
    </location>
</feature>
<dbReference type="PANTHER" id="PTHR23521:SF3">
    <property type="entry name" value="MFS TRANSPORTER"/>
    <property type="match status" value="1"/>
</dbReference>
<dbReference type="GO" id="GO:0005886">
    <property type="term" value="C:plasma membrane"/>
    <property type="evidence" value="ECO:0007669"/>
    <property type="project" value="TreeGrafter"/>
</dbReference>
<feature type="transmembrane region" description="Helical" evidence="4">
    <location>
        <begin position="302"/>
        <end position="326"/>
    </location>
</feature>
<proteinExistence type="predicted"/>
<protein>
    <submittedName>
        <fullName evidence="6">Putative MFS family arabinose efflux permease</fullName>
    </submittedName>
</protein>
<name>A0A4R6RK57_9HYPH</name>
<dbReference type="Pfam" id="PF07690">
    <property type="entry name" value="MFS_1"/>
    <property type="match status" value="1"/>
</dbReference>
<organism evidence="6 7">
    <name type="scientific">Oharaeibacter diazotrophicus</name>
    <dbReference type="NCBI Taxonomy" id="1920512"/>
    <lineage>
        <taxon>Bacteria</taxon>
        <taxon>Pseudomonadati</taxon>
        <taxon>Pseudomonadota</taxon>
        <taxon>Alphaproteobacteria</taxon>
        <taxon>Hyphomicrobiales</taxon>
        <taxon>Pleomorphomonadaceae</taxon>
        <taxon>Oharaeibacter</taxon>
    </lineage>
</organism>
<comment type="caution">
    <text evidence="6">The sequence shown here is derived from an EMBL/GenBank/DDBJ whole genome shotgun (WGS) entry which is preliminary data.</text>
</comment>
<dbReference type="InterPro" id="IPR036259">
    <property type="entry name" value="MFS_trans_sf"/>
</dbReference>
<feature type="domain" description="Major facilitator superfamily (MFS) profile" evidence="5">
    <location>
        <begin position="1"/>
        <end position="389"/>
    </location>
</feature>
<keyword evidence="7" id="KW-1185">Reference proteome</keyword>
<feature type="transmembrane region" description="Helical" evidence="4">
    <location>
        <begin position="277"/>
        <end position="296"/>
    </location>
</feature>
<dbReference type="GO" id="GO:0022857">
    <property type="term" value="F:transmembrane transporter activity"/>
    <property type="evidence" value="ECO:0007669"/>
    <property type="project" value="InterPro"/>
</dbReference>